<evidence type="ECO:0000313" key="2">
    <source>
        <dbReference type="EMBL" id="KAK2958035.1"/>
    </source>
</evidence>
<keyword evidence="1" id="KW-0472">Membrane</keyword>
<evidence type="ECO:0000256" key="1">
    <source>
        <dbReference type="SAM" id="Phobius"/>
    </source>
</evidence>
<keyword evidence="3" id="KW-1185">Reference proteome</keyword>
<keyword evidence="1" id="KW-0812">Transmembrane</keyword>
<evidence type="ECO:0000313" key="3">
    <source>
        <dbReference type="Proteomes" id="UP001281761"/>
    </source>
</evidence>
<dbReference type="EMBL" id="JARBJD010000041">
    <property type="protein sequence ID" value="KAK2958035.1"/>
    <property type="molecule type" value="Genomic_DNA"/>
</dbReference>
<gene>
    <name evidence="2" type="ORF">BLNAU_6961</name>
</gene>
<protein>
    <submittedName>
        <fullName evidence="2">Uncharacterized protein</fullName>
    </submittedName>
</protein>
<proteinExistence type="predicted"/>
<feature type="transmembrane region" description="Helical" evidence="1">
    <location>
        <begin position="23"/>
        <end position="42"/>
    </location>
</feature>
<dbReference type="Proteomes" id="UP001281761">
    <property type="component" value="Unassembled WGS sequence"/>
</dbReference>
<accession>A0ABQ9Y2R6</accession>
<name>A0ABQ9Y2R6_9EUKA</name>
<reference evidence="2 3" key="1">
    <citation type="journal article" date="2022" name="bioRxiv">
        <title>Genomics of Preaxostyla Flagellates Illuminates Evolutionary Transitions and the Path Towards Mitochondrial Loss.</title>
        <authorList>
            <person name="Novak L.V.F."/>
            <person name="Treitli S.C."/>
            <person name="Pyrih J."/>
            <person name="Halakuc P."/>
            <person name="Pipaliya S.V."/>
            <person name="Vacek V."/>
            <person name="Brzon O."/>
            <person name="Soukal P."/>
            <person name="Eme L."/>
            <person name="Dacks J.B."/>
            <person name="Karnkowska A."/>
            <person name="Elias M."/>
            <person name="Hampl V."/>
        </authorList>
    </citation>
    <scope>NUCLEOTIDE SEQUENCE [LARGE SCALE GENOMIC DNA]</scope>
    <source>
        <strain evidence="2">NAU3</strain>
        <tissue evidence="2">Gut</tissue>
    </source>
</reference>
<sequence length="143" mass="16794">MQSYLTFIALECKEEQHRAIQRVFNRTAILLFSLCATFEWFIQFYHRVPFVFSLMRDMTTLEAEGYLFEHIHQLSTNLETWTRIDPIVFQTGRRVFLGVIQEGWEDFAEQQLLMASGGYRTAREGTVGKTVRDIWKIFGGNLS</sequence>
<comment type="caution">
    <text evidence="2">The sequence shown here is derived from an EMBL/GenBank/DDBJ whole genome shotgun (WGS) entry which is preliminary data.</text>
</comment>
<organism evidence="2 3">
    <name type="scientific">Blattamonas nauphoetae</name>
    <dbReference type="NCBI Taxonomy" id="2049346"/>
    <lineage>
        <taxon>Eukaryota</taxon>
        <taxon>Metamonada</taxon>
        <taxon>Preaxostyla</taxon>
        <taxon>Oxymonadida</taxon>
        <taxon>Blattamonas</taxon>
    </lineage>
</organism>
<keyword evidence="1" id="KW-1133">Transmembrane helix</keyword>